<accession>A0ABS8NEA8</accession>
<dbReference type="Proteomes" id="UP001430306">
    <property type="component" value="Unassembled WGS sequence"/>
</dbReference>
<organism evidence="1 2">
    <name type="scientific">Rhodopirellula halodulae</name>
    <dbReference type="NCBI Taxonomy" id="2894198"/>
    <lineage>
        <taxon>Bacteria</taxon>
        <taxon>Pseudomonadati</taxon>
        <taxon>Planctomycetota</taxon>
        <taxon>Planctomycetia</taxon>
        <taxon>Pirellulales</taxon>
        <taxon>Pirellulaceae</taxon>
        <taxon>Rhodopirellula</taxon>
    </lineage>
</organism>
<sequence length="55" mass="6097">MSGNAGCAGYADEADLVVGGHQQITRQERVAYNKWTAIREFTRELVVDAIADSRR</sequence>
<protein>
    <submittedName>
        <fullName evidence="1">Uncharacterized protein</fullName>
    </submittedName>
</protein>
<comment type="caution">
    <text evidence="1">The sequence shown here is derived from an EMBL/GenBank/DDBJ whole genome shotgun (WGS) entry which is preliminary data.</text>
</comment>
<gene>
    <name evidence="1" type="ORF">LOC71_00800</name>
</gene>
<proteinExistence type="predicted"/>
<reference evidence="1" key="1">
    <citation type="submission" date="2021-11" db="EMBL/GenBank/DDBJ databases">
        <title>Genome sequence.</title>
        <authorList>
            <person name="Sun Q."/>
        </authorList>
    </citation>
    <scope>NUCLEOTIDE SEQUENCE</scope>
    <source>
        <strain evidence="1">JC740</strain>
    </source>
</reference>
<dbReference type="RefSeq" id="WP_230270466.1">
    <property type="nucleotide sequence ID" value="NZ_JAJKFW010000003.1"/>
</dbReference>
<name>A0ABS8NEA8_9BACT</name>
<evidence type="ECO:0000313" key="1">
    <source>
        <dbReference type="EMBL" id="MCC9640796.1"/>
    </source>
</evidence>
<keyword evidence="2" id="KW-1185">Reference proteome</keyword>
<dbReference type="EMBL" id="JAJKFW010000003">
    <property type="protein sequence ID" value="MCC9640796.1"/>
    <property type="molecule type" value="Genomic_DNA"/>
</dbReference>
<evidence type="ECO:0000313" key="2">
    <source>
        <dbReference type="Proteomes" id="UP001430306"/>
    </source>
</evidence>